<evidence type="ECO:0000256" key="6">
    <source>
        <dbReference type="SAM" id="Phobius"/>
    </source>
</evidence>
<feature type="transmembrane region" description="Helical" evidence="6">
    <location>
        <begin position="95"/>
        <end position="114"/>
    </location>
</feature>
<dbReference type="GO" id="GO:0022857">
    <property type="term" value="F:transmembrane transporter activity"/>
    <property type="evidence" value="ECO:0007669"/>
    <property type="project" value="InterPro"/>
</dbReference>
<dbReference type="KEGG" id="lpy:FIV34_09715"/>
<reference evidence="8 9" key="1">
    <citation type="submission" date="2019-06" db="EMBL/GenBank/DDBJ databases">
        <title>A complete genome sequence for Luteibacter pinisoli MAH-14.</title>
        <authorList>
            <person name="Baltrus D.A."/>
        </authorList>
    </citation>
    <scope>NUCLEOTIDE SEQUENCE [LARGE SCALE GENOMIC DNA]</scope>
    <source>
        <strain evidence="8 9">MAH-14</strain>
    </source>
</reference>
<dbReference type="CDD" id="cd17324">
    <property type="entry name" value="MFS_NepI_like"/>
    <property type="match status" value="1"/>
</dbReference>
<feature type="domain" description="Major facilitator superfamily (MFS) profile" evidence="7">
    <location>
        <begin position="97"/>
        <end position="470"/>
    </location>
</feature>
<feature type="transmembrane region" description="Helical" evidence="6">
    <location>
        <begin position="296"/>
        <end position="315"/>
    </location>
</feature>
<evidence type="ECO:0000313" key="9">
    <source>
        <dbReference type="Proteomes" id="UP000316093"/>
    </source>
</evidence>
<dbReference type="OrthoDB" id="9812189at2"/>
<dbReference type="Proteomes" id="UP000316093">
    <property type="component" value="Chromosome"/>
</dbReference>
<name>A0A4Y5Z4I7_9GAMM</name>
<sequence>MPDEAPVTMAVPREGVLMGGSPVVGCKKVETFLSLCNPLDGIGSIPRLGTAVSLAMRRPVPTLRTHCGFTPRRNFPMSSLSDRPAPGSEGALRQWLAVAAVALGTFALVTSEFIPVGLLTRMSADFGSPEGATGLMMTVPAFAAAIAAPAIMLGAGRADRRLILILLSALLVVSNLIVAFAPNLAVALFGRVLLGVDVGGFWAISSIVAGKMVPAASVGRASAIIFAGISLGSVVGVPAGALIGSAFGWRAAFESVAAFGAVVLVAQMALLPRLLPSETVTLRHLAALFRIPNARLGLLACFLAFAGQFAAYTYMGAFLEHVSKMPAALLSSLLVGYGVAGFIGNFVGGALTQRSARGTFAGTAAFLGLSIVALTVFGQSPWLAAAAVLAWGFAFGALPIATQGFMTKSAAKELESASAVFISILQMGFAAGAFIGGRAVDTVGLSTTLVGAAVASIATGLLIMRFGRADEEGADGDAQLDAVG</sequence>
<feature type="transmembrane region" description="Helical" evidence="6">
    <location>
        <begin position="443"/>
        <end position="463"/>
    </location>
</feature>
<accession>A0A4Y5Z4I7</accession>
<feature type="transmembrane region" description="Helical" evidence="6">
    <location>
        <begin position="417"/>
        <end position="437"/>
    </location>
</feature>
<keyword evidence="5 6" id="KW-0472">Membrane</keyword>
<evidence type="ECO:0000256" key="2">
    <source>
        <dbReference type="ARBA" id="ARBA00022475"/>
    </source>
</evidence>
<feature type="transmembrane region" description="Helical" evidence="6">
    <location>
        <begin position="162"/>
        <end position="182"/>
    </location>
</feature>
<feature type="transmembrane region" description="Helical" evidence="6">
    <location>
        <begin position="188"/>
        <end position="209"/>
    </location>
</feature>
<dbReference type="Pfam" id="PF07690">
    <property type="entry name" value="MFS_1"/>
    <property type="match status" value="1"/>
</dbReference>
<dbReference type="AlphaFoldDB" id="A0A4Y5Z4I7"/>
<feature type="transmembrane region" description="Helical" evidence="6">
    <location>
        <begin position="383"/>
        <end position="405"/>
    </location>
</feature>
<dbReference type="Gene3D" id="1.20.1250.20">
    <property type="entry name" value="MFS general substrate transporter like domains"/>
    <property type="match status" value="1"/>
</dbReference>
<dbReference type="InterPro" id="IPR011701">
    <property type="entry name" value="MFS"/>
</dbReference>
<evidence type="ECO:0000256" key="1">
    <source>
        <dbReference type="ARBA" id="ARBA00004651"/>
    </source>
</evidence>
<dbReference type="InterPro" id="IPR036259">
    <property type="entry name" value="MFS_trans_sf"/>
</dbReference>
<gene>
    <name evidence="8" type="ORF">FIV34_09715</name>
</gene>
<feature type="transmembrane region" description="Helical" evidence="6">
    <location>
        <begin position="359"/>
        <end position="377"/>
    </location>
</feature>
<keyword evidence="3 6" id="KW-0812">Transmembrane</keyword>
<feature type="transmembrane region" description="Helical" evidence="6">
    <location>
        <begin position="221"/>
        <end position="249"/>
    </location>
</feature>
<dbReference type="GO" id="GO:0005886">
    <property type="term" value="C:plasma membrane"/>
    <property type="evidence" value="ECO:0007669"/>
    <property type="project" value="UniProtKB-SubCell"/>
</dbReference>
<keyword evidence="4 6" id="KW-1133">Transmembrane helix</keyword>
<dbReference type="PANTHER" id="PTHR43124">
    <property type="entry name" value="PURINE EFFLUX PUMP PBUE"/>
    <property type="match status" value="1"/>
</dbReference>
<evidence type="ECO:0000256" key="4">
    <source>
        <dbReference type="ARBA" id="ARBA00022989"/>
    </source>
</evidence>
<protein>
    <submittedName>
        <fullName evidence="8">MFS transporter</fullName>
    </submittedName>
</protein>
<keyword evidence="2" id="KW-1003">Cell membrane</keyword>
<dbReference type="PANTHER" id="PTHR43124:SF3">
    <property type="entry name" value="CHLORAMPHENICOL EFFLUX PUMP RV0191"/>
    <property type="match status" value="1"/>
</dbReference>
<evidence type="ECO:0000256" key="5">
    <source>
        <dbReference type="ARBA" id="ARBA00023136"/>
    </source>
</evidence>
<evidence type="ECO:0000313" key="8">
    <source>
        <dbReference type="EMBL" id="QDE39459.1"/>
    </source>
</evidence>
<dbReference type="InterPro" id="IPR050189">
    <property type="entry name" value="MFS_Efflux_Transporters"/>
</dbReference>
<dbReference type="PROSITE" id="PS50850">
    <property type="entry name" value="MFS"/>
    <property type="match status" value="1"/>
</dbReference>
<keyword evidence="9" id="KW-1185">Reference proteome</keyword>
<comment type="subcellular location">
    <subcellularLocation>
        <location evidence="1">Cell membrane</location>
        <topology evidence="1">Multi-pass membrane protein</topology>
    </subcellularLocation>
</comment>
<proteinExistence type="predicted"/>
<evidence type="ECO:0000259" key="7">
    <source>
        <dbReference type="PROSITE" id="PS50850"/>
    </source>
</evidence>
<organism evidence="8 9">
    <name type="scientific">Luteibacter pinisoli</name>
    <dbReference type="NCBI Taxonomy" id="2589080"/>
    <lineage>
        <taxon>Bacteria</taxon>
        <taxon>Pseudomonadati</taxon>
        <taxon>Pseudomonadota</taxon>
        <taxon>Gammaproteobacteria</taxon>
        <taxon>Lysobacterales</taxon>
        <taxon>Rhodanobacteraceae</taxon>
        <taxon>Luteibacter</taxon>
    </lineage>
</organism>
<evidence type="ECO:0000256" key="3">
    <source>
        <dbReference type="ARBA" id="ARBA00022692"/>
    </source>
</evidence>
<dbReference type="EMBL" id="CP041046">
    <property type="protein sequence ID" value="QDE39459.1"/>
    <property type="molecule type" value="Genomic_DNA"/>
</dbReference>
<feature type="transmembrane region" description="Helical" evidence="6">
    <location>
        <begin position="134"/>
        <end position="155"/>
    </location>
</feature>
<feature type="transmembrane region" description="Helical" evidence="6">
    <location>
        <begin position="255"/>
        <end position="275"/>
    </location>
</feature>
<feature type="transmembrane region" description="Helical" evidence="6">
    <location>
        <begin position="327"/>
        <end position="347"/>
    </location>
</feature>
<dbReference type="SUPFAM" id="SSF103473">
    <property type="entry name" value="MFS general substrate transporter"/>
    <property type="match status" value="1"/>
</dbReference>
<dbReference type="InterPro" id="IPR020846">
    <property type="entry name" value="MFS_dom"/>
</dbReference>